<dbReference type="PANTHER" id="PTHR33529">
    <property type="entry name" value="SLR0882 PROTEIN-RELATED"/>
    <property type="match status" value="1"/>
</dbReference>
<dbReference type="PANTHER" id="PTHR33529:SF6">
    <property type="entry name" value="YJGP_YJGQ FAMILY PERMEASE"/>
    <property type="match status" value="1"/>
</dbReference>
<dbReference type="Proteomes" id="UP000739538">
    <property type="component" value="Unassembled WGS sequence"/>
</dbReference>
<evidence type="ECO:0000256" key="2">
    <source>
        <dbReference type="ARBA" id="ARBA00022475"/>
    </source>
</evidence>
<feature type="transmembrane region" description="Helical" evidence="7">
    <location>
        <begin position="364"/>
        <end position="382"/>
    </location>
</feature>
<reference evidence="8" key="1">
    <citation type="submission" date="2020-04" db="EMBL/GenBank/DDBJ databases">
        <authorList>
            <person name="Zhang T."/>
        </authorList>
    </citation>
    <scope>NUCLEOTIDE SEQUENCE</scope>
    <source>
        <strain evidence="8">HKST-UBA02</strain>
    </source>
</reference>
<evidence type="ECO:0000256" key="4">
    <source>
        <dbReference type="ARBA" id="ARBA00022989"/>
    </source>
</evidence>
<feature type="transmembrane region" description="Helical" evidence="7">
    <location>
        <begin position="389"/>
        <end position="409"/>
    </location>
</feature>
<evidence type="ECO:0000256" key="7">
    <source>
        <dbReference type="SAM" id="Phobius"/>
    </source>
</evidence>
<dbReference type="GO" id="GO:0043190">
    <property type="term" value="C:ATP-binding cassette (ABC) transporter complex"/>
    <property type="evidence" value="ECO:0007669"/>
    <property type="project" value="TreeGrafter"/>
</dbReference>
<organism evidence="8 9">
    <name type="scientific">Eiseniibacteriota bacterium</name>
    <dbReference type="NCBI Taxonomy" id="2212470"/>
    <lineage>
        <taxon>Bacteria</taxon>
        <taxon>Candidatus Eiseniibacteriota</taxon>
    </lineage>
</organism>
<sequence>MILHRYILTSLTRPFFIGFGFITFLLTMEMWLDLLDMLLGRGVGLSAVSQLFLLALGWMVALSVPCGVLVAVLMTYGRMSQDNEITALRASGVHLRQIVAPSLVASVILAAVLAAFNNYILPESNYRYASLLYEINRKNPTVQIREGVINDAFQGYAIRINQLDDRTGAMQDILILDAKADPRNPRTVLAKSGTLSFRPDLGLLVLDLNDGTMHEADPESKDGDYRVVAFAHQRLQIEESAEALDSRNRRRSDRELSIGAMKEEITKLEADIVRERERMDDALGQLDMSEEELAMVQPGVVPQGPWEQWTRGIVGLFRKVTPPDTPEWTREQENAIGVVRARLREIQGLEKRIQKFSVEIHKKISIPVACVVFVMVGAPLGILSRRGGLAAGILSAVFFVFYYLCLIGGEQLADRLVLPTWLAMWFPNLLLGSIGLLFMRRAIASGPILLRTKGGSRP</sequence>
<feature type="transmembrane region" description="Helical" evidence="7">
    <location>
        <begin position="12"/>
        <end position="32"/>
    </location>
</feature>
<keyword evidence="4 7" id="KW-1133">Transmembrane helix</keyword>
<protein>
    <submittedName>
        <fullName evidence="8">LptF/LptG family permease</fullName>
    </submittedName>
</protein>
<comment type="caution">
    <text evidence="8">The sequence shown here is derived from an EMBL/GenBank/DDBJ whole genome shotgun (WGS) entry which is preliminary data.</text>
</comment>
<evidence type="ECO:0000256" key="1">
    <source>
        <dbReference type="ARBA" id="ARBA00004651"/>
    </source>
</evidence>
<feature type="transmembrane region" description="Helical" evidence="7">
    <location>
        <begin position="98"/>
        <end position="121"/>
    </location>
</feature>
<dbReference type="AlphaFoldDB" id="A0A956SD81"/>
<comment type="subcellular location">
    <subcellularLocation>
        <location evidence="1">Cell membrane</location>
        <topology evidence="1">Multi-pass membrane protein</topology>
    </subcellularLocation>
</comment>
<evidence type="ECO:0000313" key="8">
    <source>
        <dbReference type="EMBL" id="MCA9755149.1"/>
    </source>
</evidence>
<name>A0A956SD81_UNCEI</name>
<keyword evidence="6" id="KW-0175">Coiled coil</keyword>
<dbReference type="InterPro" id="IPR005495">
    <property type="entry name" value="LptG/LptF_permease"/>
</dbReference>
<evidence type="ECO:0000256" key="6">
    <source>
        <dbReference type="SAM" id="Coils"/>
    </source>
</evidence>
<evidence type="ECO:0000256" key="3">
    <source>
        <dbReference type="ARBA" id="ARBA00022692"/>
    </source>
</evidence>
<evidence type="ECO:0000313" key="9">
    <source>
        <dbReference type="Proteomes" id="UP000739538"/>
    </source>
</evidence>
<gene>
    <name evidence="8" type="ORF">KDA27_05055</name>
</gene>
<keyword evidence="2" id="KW-1003">Cell membrane</keyword>
<dbReference type="Pfam" id="PF03739">
    <property type="entry name" value="LptF_LptG"/>
    <property type="match status" value="2"/>
</dbReference>
<keyword evidence="5 7" id="KW-0472">Membrane</keyword>
<accession>A0A956SD81</accession>
<feature type="transmembrane region" description="Helical" evidence="7">
    <location>
        <begin position="52"/>
        <end position="77"/>
    </location>
</feature>
<feature type="coiled-coil region" evidence="6">
    <location>
        <begin position="258"/>
        <end position="292"/>
    </location>
</feature>
<dbReference type="GO" id="GO:0015920">
    <property type="term" value="P:lipopolysaccharide transport"/>
    <property type="evidence" value="ECO:0007669"/>
    <property type="project" value="TreeGrafter"/>
</dbReference>
<feature type="transmembrane region" description="Helical" evidence="7">
    <location>
        <begin position="421"/>
        <end position="439"/>
    </location>
</feature>
<keyword evidence="3 7" id="KW-0812">Transmembrane</keyword>
<reference evidence="8" key="2">
    <citation type="journal article" date="2021" name="Microbiome">
        <title>Successional dynamics and alternative stable states in a saline activated sludge microbial community over 9 years.</title>
        <authorList>
            <person name="Wang Y."/>
            <person name="Ye J."/>
            <person name="Ju F."/>
            <person name="Liu L."/>
            <person name="Boyd J.A."/>
            <person name="Deng Y."/>
            <person name="Parks D.H."/>
            <person name="Jiang X."/>
            <person name="Yin X."/>
            <person name="Woodcroft B.J."/>
            <person name="Tyson G.W."/>
            <person name="Hugenholtz P."/>
            <person name="Polz M.F."/>
            <person name="Zhang T."/>
        </authorList>
    </citation>
    <scope>NUCLEOTIDE SEQUENCE</scope>
    <source>
        <strain evidence="8">HKST-UBA02</strain>
    </source>
</reference>
<evidence type="ECO:0000256" key="5">
    <source>
        <dbReference type="ARBA" id="ARBA00023136"/>
    </source>
</evidence>
<dbReference type="EMBL" id="JAGQHS010000016">
    <property type="protein sequence ID" value="MCA9755149.1"/>
    <property type="molecule type" value="Genomic_DNA"/>
</dbReference>
<proteinExistence type="predicted"/>